<evidence type="ECO:0000259" key="1">
    <source>
        <dbReference type="PROSITE" id="PS51186"/>
    </source>
</evidence>
<feature type="domain" description="N-acetyltransferase" evidence="1">
    <location>
        <begin position="129"/>
        <end position="270"/>
    </location>
</feature>
<dbReference type="SUPFAM" id="SSF55729">
    <property type="entry name" value="Acyl-CoA N-acyltransferases (Nat)"/>
    <property type="match status" value="1"/>
</dbReference>
<dbReference type="Proteomes" id="UP001519290">
    <property type="component" value="Unassembled WGS sequence"/>
</dbReference>
<protein>
    <submittedName>
        <fullName evidence="2">GNAT superfamily N-acetyltransferase</fullName>
    </submittedName>
</protein>
<proteinExistence type="predicted"/>
<keyword evidence="3" id="KW-1185">Reference proteome</keyword>
<accession>A0ABS4WZZ0</accession>
<organism evidence="2 3">
    <name type="scientific">Brachybacterium sacelli</name>
    <dbReference type="NCBI Taxonomy" id="173364"/>
    <lineage>
        <taxon>Bacteria</taxon>
        <taxon>Bacillati</taxon>
        <taxon>Actinomycetota</taxon>
        <taxon>Actinomycetes</taxon>
        <taxon>Micrococcales</taxon>
        <taxon>Dermabacteraceae</taxon>
        <taxon>Brachybacterium</taxon>
    </lineage>
</organism>
<dbReference type="InterPro" id="IPR016181">
    <property type="entry name" value="Acyl_CoA_acyltransferase"/>
</dbReference>
<reference evidence="2 3" key="1">
    <citation type="submission" date="2021-03" db="EMBL/GenBank/DDBJ databases">
        <title>Sequencing the genomes of 1000 actinobacteria strains.</title>
        <authorList>
            <person name="Klenk H.-P."/>
        </authorList>
    </citation>
    <scope>NUCLEOTIDE SEQUENCE [LARGE SCALE GENOMIC DNA]</scope>
    <source>
        <strain evidence="2 3">DSM 14566</strain>
    </source>
</reference>
<sequence length="270" mass="28731">MTEAPGPAGLLAAYDGQLRERSEVADALAVRRCGPLWLATFEGGRGLVTYRDLDGSDAAAIRRLVDEAVAHFAADPAVAEIEWKTRGHDRAPGLEEALAAHGFMAEDPESIMIGPLTALVGGARVPDGVRLRRVLEEEDVRAVSAMTDRATGREAAEERADALVATLGRAEGAQLWVAEVEKEMVSAGRLVPVPGTVFVGVWGGATLPEHRHRGIYRALTAARARAALEAGFTLVHSDSTEFSRPVLERSGLVKVSTTTPWIRQAARGAA</sequence>
<dbReference type="EMBL" id="JAGIOD010000001">
    <property type="protein sequence ID" value="MBP2381691.1"/>
    <property type="molecule type" value="Genomic_DNA"/>
</dbReference>
<dbReference type="Gene3D" id="3.40.630.30">
    <property type="match status" value="1"/>
</dbReference>
<dbReference type="PROSITE" id="PS51186">
    <property type="entry name" value="GNAT"/>
    <property type="match status" value="1"/>
</dbReference>
<name>A0ABS4WZZ0_9MICO</name>
<dbReference type="RefSeq" id="WP_209901042.1">
    <property type="nucleotide sequence ID" value="NZ_BAAAJW010000002.1"/>
</dbReference>
<evidence type="ECO:0000313" key="2">
    <source>
        <dbReference type="EMBL" id="MBP2381691.1"/>
    </source>
</evidence>
<dbReference type="InterPro" id="IPR000182">
    <property type="entry name" value="GNAT_dom"/>
</dbReference>
<gene>
    <name evidence="2" type="ORF">JOF43_001648</name>
</gene>
<comment type="caution">
    <text evidence="2">The sequence shown here is derived from an EMBL/GenBank/DDBJ whole genome shotgun (WGS) entry which is preliminary data.</text>
</comment>
<evidence type="ECO:0000313" key="3">
    <source>
        <dbReference type="Proteomes" id="UP001519290"/>
    </source>
</evidence>